<dbReference type="Gene3D" id="2.40.33.20">
    <property type="entry name" value="PK beta-barrel domain-like"/>
    <property type="match status" value="1"/>
</dbReference>
<dbReference type="EMBL" id="CP018632">
    <property type="protein sequence ID" value="ASJ72622.1"/>
    <property type="molecule type" value="Genomic_DNA"/>
</dbReference>
<sequence length="167" mass="18351">MRTLKELLNTLPQQGRVEWIGVRTVRRTPMTELNEVRACSASGLEGDRYAGRTGERHVTLLQAEHLPAIAGFLGRQEIAPELLRRNLIVSGINLLALKNRYCQIGEVILEITGACHPCSRMEELLGEGGYNAVRGHGGMTARVLQDGILRKGDTVIMLESHADASEP</sequence>
<dbReference type="PROSITE" id="PS51340">
    <property type="entry name" value="MOSC"/>
    <property type="match status" value="1"/>
</dbReference>
<dbReference type="Pfam" id="PF03473">
    <property type="entry name" value="MOSC"/>
    <property type="match status" value="1"/>
</dbReference>
<dbReference type="AlphaFoldDB" id="A0A2Z2NME5"/>
<dbReference type="KEGG" id="gai:IMCC3135_12670"/>
<dbReference type="GO" id="GO:0030151">
    <property type="term" value="F:molybdenum ion binding"/>
    <property type="evidence" value="ECO:0007669"/>
    <property type="project" value="InterPro"/>
</dbReference>
<evidence type="ECO:0000259" key="1">
    <source>
        <dbReference type="PROSITE" id="PS51340"/>
    </source>
</evidence>
<dbReference type="PANTHER" id="PTHR36930">
    <property type="entry name" value="METAL-SULFUR CLUSTER BIOSYNTHESIS PROTEINS YUAD-RELATED"/>
    <property type="match status" value="1"/>
</dbReference>
<dbReference type="SUPFAM" id="SSF50800">
    <property type="entry name" value="PK beta-barrel domain-like"/>
    <property type="match status" value="1"/>
</dbReference>
<feature type="domain" description="MOSC" evidence="1">
    <location>
        <begin position="31"/>
        <end position="158"/>
    </location>
</feature>
<dbReference type="InterPro" id="IPR011037">
    <property type="entry name" value="Pyrv_Knase-like_insert_dom_sf"/>
</dbReference>
<dbReference type="RefSeq" id="WP_088917919.1">
    <property type="nucleotide sequence ID" value="NZ_CP018632.1"/>
</dbReference>
<reference evidence="2 3" key="1">
    <citation type="submission" date="2016-12" db="EMBL/GenBank/DDBJ databases">
        <authorList>
            <person name="Song W.-J."/>
            <person name="Kurnit D.M."/>
        </authorList>
    </citation>
    <scope>NUCLEOTIDE SEQUENCE [LARGE SCALE GENOMIC DNA]</scope>
    <source>
        <strain evidence="2 3">IMCC3135</strain>
    </source>
</reference>
<name>A0A2Z2NME5_9GAMM</name>
<dbReference type="GO" id="GO:0030170">
    <property type="term" value="F:pyridoxal phosphate binding"/>
    <property type="evidence" value="ECO:0007669"/>
    <property type="project" value="InterPro"/>
</dbReference>
<organism evidence="2 3">
    <name type="scientific">Granulosicoccus antarcticus IMCC3135</name>
    <dbReference type="NCBI Taxonomy" id="1192854"/>
    <lineage>
        <taxon>Bacteria</taxon>
        <taxon>Pseudomonadati</taxon>
        <taxon>Pseudomonadota</taxon>
        <taxon>Gammaproteobacteria</taxon>
        <taxon>Chromatiales</taxon>
        <taxon>Granulosicoccaceae</taxon>
        <taxon>Granulosicoccus</taxon>
    </lineage>
</organism>
<dbReference type="InterPro" id="IPR052716">
    <property type="entry name" value="MOSC_domain"/>
</dbReference>
<dbReference type="PANTHER" id="PTHR36930:SF1">
    <property type="entry name" value="MOSC DOMAIN-CONTAINING PROTEIN"/>
    <property type="match status" value="1"/>
</dbReference>
<dbReference type="OrthoDB" id="1550913at2"/>
<dbReference type="GO" id="GO:0003824">
    <property type="term" value="F:catalytic activity"/>
    <property type="evidence" value="ECO:0007669"/>
    <property type="project" value="InterPro"/>
</dbReference>
<dbReference type="Proteomes" id="UP000250079">
    <property type="component" value="Chromosome"/>
</dbReference>
<evidence type="ECO:0000313" key="3">
    <source>
        <dbReference type="Proteomes" id="UP000250079"/>
    </source>
</evidence>
<proteinExistence type="predicted"/>
<evidence type="ECO:0000313" key="2">
    <source>
        <dbReference type="EMBL" id="ASJ72622.1"/>
    </source>
</evidence>
<accession>A0A2Z2NME5</accession>
<keyword evidence="3" id="KW-1185">Reference proteome</keyword>
<protein>
    <recommendedName>
        <fullName evidence="1">MOSC domain-containing protein</fullName>
    </recommendedName>
</protein>
<dbReference type="InterPro" id="IPR005302">
    <property type="entry name" value="MoCF_Sase_C"/>
</dbReference>
<gene>
    <name evidence="2" type="ORF">IMCC3135_12670</name>
</gene>